<evidence type="ECO:0000313" key="1">
    <source>
        <dbReference type="EMBL" id="CAB3783463.1"/>
    </source>
</evidence>
<proteinExistence type="predicted"/>
<protein>
    <submittedName>
        <fullName evidence="1">Uncharacterized protein</fullName>
    </submittedName>
</protein>
<keyword evidence="2" id="KW-1185">Reference proteome</keyword>
<dbReference type="RefSeq" id="WP_175104249.1">
    <property type="nucleotide sequence ID" value="NZ_CADIKM010000005.1"/>
</dbReference>
<gene>
    <name evidence="1" type="ORF">LMG28138_01645</name>
</gene>
<dbReference type="AlphaFoldDB" id="A0A6S7B9C5"/>
<dbReference type="Proteomes" id="UP000494115">
    <property type="component" value="Unassembled WGS sequence"/>
</dbReference>
<evidence type="ECO:0000313" key="2">
    <source>
        <dbReference type="Proteomes" id="UP000494115"/>
    </source>
</evidence>
<sequence>MDKVTSVIGYRENKSIEALDARIAAMGVAVDRAKESSIACSIDMAAIYREQHARKYAKKRKQPRLKLVMRT</sequence>
<name>A0A6S7B9C5_9BURK</name>
<accession>A0A6S7B9C5</accession>
<dbReference type="EMBL" id="CADIKM010000005">
    <property type="protein sequence ID" value="CAB3783463.1"/>
    <property type="molecule type" value="Genomic_DNA"/>
</dbReference>
<reference evidence="1 2" key="1">
    <citation type="submission" date="2020-04" db="EMBL/GenBank/DDBJ databases">
        <authorList>
            <person name="De Canck E."/>
        </authorList>
    </citation>
    <scope>NUCLEOTIDE SEQUENCE [LARGE SCALE GENOMIC DNA]</scope>
    <source>
        <strain evidence="1 2">LMG 28138</strain>
    </source>
</reference>
<organism evidence="1 2">
    <name type="scientific">Pararobbsia alpina</name>
    <dbReference type="NCBI Taxonomy" id="621374"/>
    <lineage>
        <taxon>Bacteria</taxon>
        <taxon>Pseudomonadati</taxon>
        <taxon>Pseudomonadota</taxon>
        <taxon>Betaproteobacteria</taxon>
        <taxon>Burkholderiales</taxon>
        <taxon>Burkholderiaceae</taxon>
        <taxon>Pararobbsia</taxon>
    </lineage>
</organism>